<accession>A0A8X6YAU5</accession>
<keyword evidence="1" id="KW-0472">Membrane</keyword>
<proteinExistence type="predicted"/>
<comment type="caution">
    <text evidence="2">The sequence shown here is derived from an EMBL/GenBank/DDBJ whole genome shotgun (WGS) entry which is preliminary data.</text>
</comment>
<dbReference type="Proteomes" id="UP000886998">
    <property type="component" value="Unassembled WGS sequence"/>
</dbReference>
<reference evidence="2" key="1">
    <citation type="submission" date="2020-08" db="EMBL/GenBank/DDBJ databases">
        <title>Multicomponent nature underlies the extraordinary mechanical properties of spider dragline silk.</title>
        <authorList>
            <person name="Kono N."/>
            <person name="Nakamura H."/>
            <person name="Mori M."/>
            <person name="Yoshida Y."/>
            <person name="Ohtoshi R."/>
            <person name="Malay A.D."/>
            <person name="Moran D.A.P."/>
            <person name="Tomita M."/>
            <person name="Numata K."/>
            <person name="Arakawa K."/>
        </authorList>
    </citation>
    <scope>NUCLEOTIDE SEQUENCE</scope>
</reference>
<evidence type="ECO:0000256" key="1">
    <source>
        <dbReference type="SAM" id="Phobius"/>
    </source>
</evidence>
<organism evidence="2 3">
    <name type="scientific">Trichonephila inaurata madagascariensis</name>
    <dbReference type="NCBI Taxonomy" id="2747483"/>
    <lineage>
        <taxon>Eukaryota</taxon>
        <taxon>Metazoa</taxon>
        <taxon>Ecdysozoa</taxon>
        <taxon>Arthropoda</taxon>
        <taxon>Chelicerata</taxon>
        <taxon>Arachnida</taxon>
        <taxon>Araneae</taxon>
        <taxon>Araneomorphae</taxon>
        <taxon>Entelegynae</taxon>
        <taxon>Araneoidea</taxon>
        <taxon>Nephilidae</taxon>
        <taxon>Trichonephila</taxon>
        <taxon>Trichonephila inaurata</taxon>
    </lineage>
</organism>
<evidence type="ECO:0000313" key="2">
    <source>
        <dbReference type="EMBL" id="GFY67470.1"/>
    </source>
</evidence>
<keyword evidence="1" id="KW-1133">Transmembrane helix</keyword>
<protein>
    <submittedName>
        <fullName evidence="2">Uncharacterized protein</fullName>
    </submittedName>
</protein>
<evidence type="ECO:0000313" key="3">
    <source>
        <dbReference type="Proteomes" id="UP000886998"/>
    </source>
</evidence>
<keyword evidence="3" id="KW-1185">Reference proteome</keyword>
<sequence length="104" mass="11617">MPRKGSGLILTAELIKTKRQLAEVLDASLPCPVRQTELASDVRNASSRSSFFFLCLLCIIAFVQILCVCLQVTSCQHIIWWTLVQIVIRIPKISCCGQRILSLV</sequence>
<dbReference type="EMBL" id="BMAV01016585">
    <property type="protein sequence ID" value="GFY67470.1"/>
    <property type="molecule type" value="Genomic_DNA"/>
</dbReference>
<name>A0A8X6YAU5_9ARAC</name>
<dbReference type="AlphaFoldDB" id="A0A8X6YAU5"/>
<feature type="transmembrane region" description="Helical" evidence="1">
    <location>
        <begin position="51"/>
        <end position="73"/>
    </location>
</feature>
<keyword evidence="1" id="KW-0812">Transmembrane</keyword>
<gene>
    <name evidence="2" type="ORF">TNIN_2721</name>
</gene>